<dbReference type="InterPro" id="IPR029058">
    <property type="entry name" value="AB_hydrolase_fold"/>
</dbReference>
<feature type="region of interest" description="Disordered" evidence="1">
    <location>
        <begin position="290"/>
        <end position="309"/>
    </location>
</feature>
<organism evidence="3 4">
    <name type="scientific">Cryomyces minteri</name>
    <dbReference type="NCBI Taxonomy" id="331657"/>
    <lineage>
        <taxon>Eukaryota</taxon>
        <taxon>Fungi</taxon>
        <taxon>Dikarya</taxon>
        <taxon>Ascomycota</taxon>
        <taxon>Pezizomycotina</taxon>
        <taxon>Dothideomycetes</taxon>
        <taxon>Dothideomycetes incertae sedis</taxon>
        <taxon>Cryomyces</taxon>
    </lineage>
</organism>
<proteinExistence type="predicted"/>
<dbReference type="InterPro" id="IPR050228">
    <property type="entry name" value="Carboxylesterase_BioH"/>
</dbReference>
<keyword evidence="4" id="KW-1185">Reference proteome</keyword>
<dbReference type="PANTHER" id="PTHR43194">
    <property type="entry name" value="HYDROLASE ALPHA/BETA FOLD FAMILY"/>
    <property type="match status" value="1"/>
</dbReference>
<evidence type="ECO:0000256" key="1">
    <source>
        <dbReference type="SAM" id="MobiDB-lite"/>
    </source>
</evidence>
<evidence type="ECO:0000259" key="2">
    <source>
        <dbReference type="Pfam" id="PF12697"/>
    </source>
</evidence>
<feature type="region of interest" description="Disordered" evidence="1">
    <location>
        <begin position="94"/>
        <end position="143"/>
    </location>
</feature>
<dbReference type="OrthoDB" id="8119704at2759"/>
<comment type="caution">
    <text evidence="3">The sequence shown here is derived from an EMBL/GenBank/DDBJ whole genome shotgun (WGS) entry which is preliminary data.</text>
</comment>
<dbReference type="Gene3D" id="3.40.50.1820">
    <property type="entry name" value="alpha/beta hydrolase"/>
    <property type="match status" value="1"/>
</dbReference>
<accession>A0A4U0XW08</accession>
<name>A0A4U0XW08_9PEZI</name>
<dbReference type="PANTHER" id="PTHR43194:SF5">
    <property type="entry name" value="PIMELOYL-[ACYL-CARRIER PROTEIN] METHYL ESTER ESTERASE"/>
    <property type="match status" value="1"/>
</dbReference>
<evidence type="ECO:0000313" key="3">
    <source>
        <dbReference type="EMBL" id="TKA81960.1"/>
    </source>
</evidence>
<reference evidence="3 4" key="1">
    <citation type="submission" date="2017-03" db="EMBL/GenBank/DDBJ databases">
        <title>Genomes of endolithic fungi from Antarctica.</title>
        <authorList>
            <person name="Coleine C."/>
            <person name="Masonjones S."/>
            <person name="Stajich J.E."/>
        </authorList>
    </citation>
    <scope>NUCLEOTIDE SEQUENCE [LARGE SCALE GENOMIC DNA]</scope>
    <source>
        <strain evidence="3 4">CCFEE 5187</strain>
    </source>
</reference>
<protein>
    <recommendedName>
        <fullName evidence="2">AB hydrolase-1 domain-containing protein</fullName>
    </recommendedName>
</protein>
<feature type="compositionally biased region" description="Polar residues" evidence="1">
    <location>
        <begin position="118"/>
        <end position="129"/>
    </location>
</feature>
<dbReference type="Pfam" id="PF12697">
    <property type="entry name" value="Abhydrolase_6"/>
    <property type="match status" value="1"/>
</dbReference>
<dbReference type="EMBL" id="NAJN01000010">
    <property type="protein sequence ID" value="TKA81960.1"/>
    <property type="molecule type" value="Genomic_DNA"/>
</dbReference>
<dbReference type="InterPro" id="IPR000073">
    <property type="entry name" value="AB_hydrolase_1"/>
</dbReference>
<feature type="domain" description="AB hydrolase-1" evidence="2">
    <location>
        <begin position="342"/>
        <end position="564"/>
    </location>
</feature>
<gene>
    <name evidence="3" type="ORF">B0A49_02537</name>
</gene>
<dbReference type="SUPFAM" id="SSF53474">
    <property type="entry name" value="alpha/beta-Hydrolases"/>
    <property type="match status" value="1"/>
</dbReference>
<dbReference type="Proteomes" id="UP000308768">
    <property type="component" value="Unassembled WGS sequence"/>
</dbReference>
<dbReference type="AlphaFoldDB" id="A0A4U0XW08"/>
<evidence type="ECO:0000313" key="4">
    <source>
        <dbReference type="Proteomes" id="UP000308768"/>
    </source>
</evidence>
<dbReference type="STRING" id="331657.A0A4U0XW08"/>
<sequence>MARTRIDSASPLPQACTATDTGQELVSAQVLHDFHTAVEKEMLSGMINQVRRWFRPRLQSGLKREEWTCECGEVLWEDIAEDDAESAAYIQSLRDQERGGGSEAANSHHRIPGERTFQAGQDENDNGTSVAPHLTDTASNTSSPNPWGRSFFALCADKSLSRIEFVEVETTTLRTDGELFARLRDGYNAISGWRRHFRWVMHPVDVHWVEWSVEDQNQEAGVYYGPFTVPPVEMVSAGIYQYEPVPLGTVPVSGKHFIQNLLYGHADPKSPIHRTDRLLKRMPKKLRTSLNEDARQRPNETAVGPTNVEAGPCKLETLATRAETKASVRKDYGNNPAGKSSILIAHGAFSSSREYDRVVPFSSKDYHVLIPDLPSHGEAMHIHPFTLAYTSQLLAKLIERKAHNGTAHLVGFSLGAHVVVDLAWRRPDITGVVFVSGHNLYALTIFTPLVPPLAYVVQYASDLVPRSVVRWAMNADLRRVKKGVLTLTLSRQIAATVVSDKWPELSPARMLIVAAKKGLTDGLIQDAVRLRDIERQKNPTSMAVQHTGMKHPWNCQDPELFAEAVKSWIEGRDLPKGFEEL</sequence>